<dbReference type="PRINTS" id="PR01011">
    <property type="entry name" value="GLUTPROXDASE"/>
</dbReference>
<dbReference type="PIRSF" id="PIRSF000303">
    <property type="entry name" value="Glutathion_perox"/>
    <property type="match status" value="1"/>
</dbReference>
<name>A0ABY0IH55_9BACT</name>
<accession>A0ABY0IH55</accession>
<keyword evidence="2 4" id="KW-0575">Peroxidase</keyword>
<sequence>MSTNINEIKFKDGKGLDKTIKDFDAKAYLVVNVASKCGLTPQYEGLQKLYSEYKDKGLEILAFPANEFLQQEPGTNEEIQNFCSMEYNVTFPVNEKIVVKGEGQHPLYQALTEGKKEAVRNDKPDFEQLLTSKGLISGQAHDIHWNFEKFLLNENGEIVERYFPDIDPRDEKITSKIKELI</sequence>
<evidence type="ECO:0000256" key="1">
    <source>
        <dbReference type="ARBA" id="ARBA00006926"/>
    </source>
</evidence>
<dbReference type="SUPFAM" id="SSF52833">
    <property type="entry name" value="Thioredoxin-like"/>
    <property type="match status" value="1"/>
</dbReference>
<keyword evidence="6" id="KW-1185">Reference proteome</keyword>
<dbReference type="InterPro" id="IPR000889">
    <property type="entry name" value="Glutathione_peroxidase"/>
</dbReference>
<dbReference type="EMBL" id="QDKL01000001">
    <property type="protein sequence ID" value="RZF22277.1"/>
    <property type="molecule type" value="Genomic_DNA"/>
</dbReference>
<dbReference type="Pfam" id="PF00255">
    <property type="entry name" value="GSHPx"/>
    <property type="match status" value="1"/>
</dbReference>
<dbReference type="Proteomes" id="UP000443582">
    <property type="component" value="Unassembled WGS sequence"/>
</dbReference>
<reference evidence="6" key="1">
    <citation type="journal article" date="2019" name="Int. J. Syst. Evol. Microbiol.">
        <title>Halobacteriovorax valvorus sp. nov., a novel prokaryotic predator isolated from coastal seawater of China.</title>
        <authorList>
            <person name="Chen M.-X."/>
        </authorList>
    </citation>
    <scope>NUCLEOTIDE SEQUENCE [LARGE SCALE GENOMIC DNA]</scope>
    <source>
        <strain evidence="6">BL9</strain>
    </source>
</reference>
<evidence type="ECO:0000313" key="6">
    <source>
        <dbReference type="Proteomes" id="UP000443582"/>
    </source>
</evidence>
<dbReference type="GO" id="GO:0004601">
    <property type="term" value="F:peroxidase activity"/>
    <property type="evidence" value="ECO:0007669"/>
    <property type="project" value="UniProtKB-KW"/>
</dbReference>
<dbReference type="PANTHER" id="PTHR11592">
    <property type="entry name" value="GLUTATHIONE PEROXIDASE"/>
    <property type="match status" value="1"/>
</dbReference>
<dbReference type="Gene3D" id="3.40.30.10">
    <property type="entry name" value="Glutaredoxin"/>
    <property type="match status" value="1"/>
</dbReference>
<organism evidence="5 6">
    <name type="scientific">Halobacteriovorax vibrionivorans</name>
    <dbReference type="NCBI Taxonomy" id="2152716"/>
    <lineage>
        <taxon>Bacteria</taxon>
        <taxon>Pseudomonadati</taxon>
        <taxon>Bdellovibrionota</taxon>
        <taxon>Bacteriovoracia</taxon>
        <taxon>Bacteriovoracales</taxon>
        <taxon>Halobacteriovoraceae</taxon>
        <taxon>Halobacteriovorax</taxon>
    </lineage>
</organism>
<comment type="similarity">
    <text evidence="1 4">Belongs to the glutathione peroxidase family.</text>
</comment>
<dbReference type="InterPro" id="IPR036249">
    <property type="entry name" value="Thioredoxin-like_sf"/>
</dbReference>
<evidence type="ECO:0000256" key="3">
    <source>
        <dbReference type="ARBA" id="ARBA00023002"/>
    </source>
</evidence>
<dbReference type="PROSITE" id="PS51355">
    <property type="entry name" value="GLUTATHIONE_PEROXID_3"/>
    <property type="match status" value="1"/>
</dbReference>
<dbReference type="RefSeq" id="WP_114705222.1">
    <property type="nucleotide sequence ID" value="NZ_QDKL01000001.1"/>
</dbReference>
<gene>
    <name evidence="5" type="ORF">DAY19_00490</name>
</gene>
<dbReference type="PANTHER" id="PTHR11592:SF78">
    <property type="entry name" value="GLUTATHIONE PEROXIDASE"/>
    <property type="match status" value="1"/>
</dbReference>
<protein>
    <recommendedName>
        <fullName evidence="4">Glutathione peroxidase</fullName>
    </recommendedName>
</protein>
<evidence type="ECO:0000256" key="2">
    <source>
        <dbReference type="ARBA" id="ARBA00022559"/>
    </source>
</evidence>
<evidence type="ECO:0000256" key="4">
    <source>
        <dbReference type="RuleBase" id="RU000499"/>
    </source>
</evidence>
<evidence type="ECO:0000313" key="5">
    <source>
        <dbReference type="EMBL" id="RZF22277.1"/>
    </source>
</evidence>
<dbReference type="CDD" id="cd00340">
    <property type="entry name" value="GSH_Peroxidase"/>
    <property type="match status" value="1"/>
</dbReference>
<comment type="caution">
    <text evidence="5">The sequence shown here is derived from an EMBL/GenBank/DDBJ whole genome shotgun (WGS) entry which is preliminary data.</text>
</comment>
<keyword evidence="3 4" id="KW-0560">Oxidoreductase</keyword>
<proteinExistence type="inferred from homology"/>